<evidence type="ECO:0008006" key="3">
    <source>
        <dbReference type="Google" id="ProtNLM"/>
    </source>
</evidence>
<dbReference type="EMBL" id="LXQA010436089">
    <property type="protein sequence ID" value="MCI51708.1"/>
    <property type="molecule type" value="Genomic_DNA"/>
</dbReference>
<organism evidence="1 2">
    <name type="scientific">Trifolium medium</name>
    <dbReference type="NCBI Taxonomy" id="97028"/>
    <lineage>
        <taxon>Eukaryota</taxon>
        <taxon>Viridiplantae</taxon>
        <taxon>Streptophyta</taxon>
        <taxon>Embryophyta</taxon>
        <taxon>Tracheophyta</taxon>
        <taxon>Spermatophyta</taxon>
        <taxon>Magnoliopsida</taxon>
        <taxon>eudicotyledons</taxon>
        <taxon>Gunneridae</taxon>
        <taxon>Pentapetalae</taxon>
        <taxon>rosids</taxon>
        <taxon>fabids</taxon>
        <taxon>Fabales</taxon>
        <taxon>Fabaceae</taxon>
        <taxon>Papilionoideae</taxon>
        <taxon>50 kb inversion clade</taxon>
        <taxon>NPAAA clade</taxon>
        <taxon>Hologalegina</taxon>
        <taxon>IRL clade</taxon>
        <taxon>Trifolieae</taxon>
        <taxon>Trifolium</taxon>
    </lineage>
</organism>
<keyword evidence="2" id="KW-1185">Reference proteome</keyword>
<protein>
    <recommendedName>
        <fullName evidence="3">Receptor-like kinase</fullName>
    </recommendedName>
</protein>
<accession>A0A392SS67</accession>
<dbReference type="AlphaFoldDB" id="A0A392SS67"/>
<feature type="non-terminal residue" evidence="1">
    <location>
        <position position="48"/>
    </location>
</feature>
<proteinExistence type="predicted"/>
<evidence type="ECO:0000313" key="2">
    <source>
        <dbReference type="Proteomes" id="UP000265520"/>
    </source>
</evidence>
<evidence type="ECO:0000313" key="1">
    <source>
        <dbReference type="EMBL" id="MCI51708.1"/>
    </source>
</evidence>
<name>A0A392SS67_9FABA</name>
<comment type="caution">
    <text evidence="1">The sequence shown here is derived from an EMBL/GenBank/DDBJ whole genome shotgun (WGS) entry which is preliminary data.</text>
</comment>
<reference evidence="1 2" key="1">
    <citation type="journal article" date="2018" name="Front. Plant Sci.">
        <title>Red Clover (Trifolium pratense) and Zigzag Clover (T. medium) - A Picture of Genomic Similarities and Differences.</title>
        <authorList>
            <person name="Dluhosova J."/>
            <person name="Istvanek J."/>
            <person name="Nedelnik J."/>
            <person name="Repkova J."/>
        </authorList>
    </citation>
    <scope>NUCLEOTIDE SEQUENCE [LARGE SCALE GENOMIC DNA]</scope>
    <source>
        <strain evidence="2">cv. 10/8</strain>
        <tissue evidence="1">Leaf</tissue>
    </source>
</reference>
<dbReference type="Proteomes" id="UP000265520">
    <property type="component" value="Unassembled WGS sequence"/>
</dbReference>
<sequence>MGEWTNGRWRWLFEWRRRLFQWEGELVKQLLLVLDSATLNADEDKWGW</sequence>